<name>A0A197KHX8_9FUNG</name>
<dbReference type="AlphaFoldDB" id="A0A197KHX8"/>
<reference evidence="1 2" key="1">
    <citation type="submission" date="2016-05" db="EMBL/GenBank/DDBJ databases">
        <title>Genome sequencing reveals origins of a unique bacterial endosymbiosis in the earliest lineages of terrestrial Fungi.</title>
        <authorList>
            <consortium name="DOE Joint Genome Institute"/>
            <person name="Uehling J."/>
            <person name="Gryganskyi A."/>
            <person name="Hameed K."/>
            <person name="Tschaplinski T."/>
            <person name="Misztal P."/>
            <person name="Wu S."/>
            <person name="Desiro A."/>
            <person name="Vande Pol N."/>
            <person name="Du Z.-Y."/>
            <person name="Zienkiewicz A."/>
            <person name="Zienkiewicz K."/>
            <person name="Morin E."/>
            <person name="Tisserant E."/>
            <person name="Splivallo R."/>
            <person name="Hainaut M."/>
            <person name="Henrissat B."/>
            <person name="Ohm R."/>
            <person name="Kuo A."/>
            <person name="Yan J."/>
            <person name="Lipzen A."/>
            <person name="Nolan M."/>
            <person name="Labutti K."/>
            <person name="Barry K."/>
            <person name="Goldstein A."/>
            <person name="Labbe J."/>
            <person name="Schadt C."/>
            <person name="Tuskan G."/>
            <person name="Grigoriev I."/>
            <person name="Martin F."/>
            <person name="Vilgalys R."/>
            <person name="Bonito G."/>
        </authorList>
    </citation>
    <scope>NUCLEOTIDE SEQUENCE [LARGE SCALE GENOMIC DNA]</scope>
    <source>
        <strain evidence="1 2">AG-77</strain>
    </source>
</reference>
<keyword evidence="2" id="KW-1185">Reference proteome</keyword>
<evidence type="ECO:0008006" key="3">
    <source>
        <dbReference type="Google" id="ProtNLM"/>
    </source>
</evidence>
<dbReference type="Proteomes" id="UP000078512">
    <property type="component" value="Unassembled WGS sequence"/>
</dbReference>
<dbReference type="EMBL" id="KV442013">
    <property type="protein sequence ID" value="OAQ35949.1"/>
    <property type="molecule type" value="Genomic_DNA"/>
</dbReference>
<gene>
    <name evidence="1" type="ORF">K457DRAFT_120690</name>
</gene>
<accession>A0A197KHX8</accession>
<dbReference type="SUPFAM" id="SSF56112">
    <property type="entry name" value="Protein kinase-like (PK-like)"/>
    <property type="match status" value="1"/>
</dbReference>
<evidence type="ECO:0000313" key="1">
    <source>
        <dbReference type="EMBL" id="OAQ35949.1"/>
    </source>
</evidence>
<organism evidence="1 2">
    <name type="scientific">Linnemannia elongata AG-77</name>
    <dbReference type="NCBI Taxonomy" id="1314771"/>
    <lineage>
        <taxon>Eukaryota</taxon>
        <taxon>Fungi</taxon>
        <taxon>Fungi incertae sedis</taxon>
        <taxon>Mucoromycota</taxon>
        <taxon>Mortierellomycotina</taxon>
        <taxon>Mortierellomycetes</taxon>
        <taxon>Mortierellales</taxon>
        <taxon>Mortierellaceae</taxon>
        <taxon>Linnemannia</taxon>
    </lineage>
</organism>
<dbReference type="Gene3D" id="1.10.510.10">
    <property type="entry name" value="Transferase(Phosphotransferase) domain 1"/>
    <property type="match status" value="1"/>
</dbReference>
<proteinExistence type="predicted"/>
<dbReference type="OrthoDB" id="68483at2759"/>
<protein>
    <recommendedName>
        <fullName evidence="3">Protein kinase domain-containing protein</fullName>
    </recommendedName>
</protein>
<evidence type="ECO:0000313" key="2">
    <source>
        <dbReference type="Proteomes" id="UP000078512"/>
    </source>
</evidence>
<dbReference type="InterPro" id="IPR011009">
    <property type="entry name" value="Kinase-like_dom_sf"/>
</dbReference>
<sequence length="126" mass="13907">MAKYTKSTGGHWAKTAGENIYADKVFQFNGIVLEDICRVVQGQETLGEGGDLSTIKTMSLQKVQTNNILHGDINPVNILKIDQNMVKLADLGEMKDKIKKPKSMVVAEGFQVPFFLLLPTFDSHPA</sequence>